<evidence type="ECO:0000313" key="2">
    <source>
        <dbReference type="Proteomes" id="UP001549921"/>
    </source>
</evidence>
<gene>
    <name evidence="1" type="ORF">ABMA28_011127</name>
</gene>
<protein>
    <submittedName>
        <fullName evidence="1">Uncharacterized protein</fullName>
    </submittedName>
</protein>
<comment type="caution">
    <text evidence="1">The sequence shown here is derived from an EMBL/GenBank/DDBJ whole genome shotgun (WGS) entry which is preliminary data.</text>
</comment>
<sequence length="91" mass="9627">MTAANANYQVLCLFHACLQMTINANYQVLCLFHACLQISASESDGEIGGMIKISGTFPVFGNIAVDGSVPSHGTAYVDTANVFANECACFN</sequence>
<name>A0ABD0S8I3_LOXSC</name>
<dbReference type="Proteomes" id="UP001549921">
    <property type="component" value="Unassembled WGS sequence"/>
</dbReference>
<evidence type="ECO:0000313" key="1">
    <source>
        <dbReference type="EMBL" id="KAL0809594.1"/>
    </source>
</evidence>
<dbReference type="EMBL" id="JBEDNZ010000028">
    <property type="protein sequence ID" value="KAL0809594.1"/>
    <property type="molecule type" value="Genomic_DNA"/>
</dbReference>
<dbReference type="AlphaFoldDB" id="A0ABD0S8I3"/>
<proteinExistence type="predicted"/>
<organism evidence="1 2">
    <name type="scientific">Loxostege sticticalis</name>
    <name type="common">Beet webworm moth</name>
    <dbReference type="NCBI Taxonomy" id="481309"/>
    <lineage>
        <taxon>Eukaryota</taxon>
        <taxon>Metazoa</taxon>
        <taxon>Ecdysozoa</taxon>
        <taxon>Arthropoda</taxon>
        <taxon>Hexapoda</taxon>
        <taxon>Insecta</taxon>
        <taxon>Pterygota</taxon>
        <taxon>Neoptera</taxon>
        <taxon>Endopterygota</taxon>
        <taxon>Lepidoptera</taxon>
        <taxon>Glossata</taxon>
        <taxon>Ditrysia</taxon>
        <taxon>Pyraloidea</taxon>
        <taxon>Crambidae</taxon>
        <taxon>Pyraustinae</taxon>
        <taxon>Loxostege</taxon>
    </lineage>
</organism>
<reference evidence="1 2" key="1">
    <citation type="submission" date="2024-06" db="EMBL/GenBank/DDBJ databases">
        <title>A chromosome-level genome assembly of beet webworm, Loxostege sticticalis.</title>
        <authorList>
            <person name="Zhang Y."/>
        </authorList>
    </citation>
    <scope>NUCLEOTIDE SEQUENCE [LARGE SCALE GENOMIC DNA]</scope>
    <source>
        <strain evidence="1">AQ028</strain>
        <tissue evidence="1">Male pupae</tissue>
    </source>
</reference>
<accession>A0ABD0S8I3</accession>